<reference evidence="2" key="1">
    <citation type="submission" date="2020-10" db="EMBL/GenBank/DDBJ databases">
        <authorList>
            <person name="Gilroy R."/>
        </authorList>
    </citation>
    <scope>NUCLEOTIDE SEQUENCE</scope>
    <source>
        <strain evidence="2">CHK195-12923</strain>
    </source>
</reference>
<dbReference type="GO" id="GO:0005975">
    <property type="term" value="P:carbohydrate metabolic process"/>
    <property type="evidence" value="ECO:0007669"/>
    <property type="project" value="InterPro"/>
</dbReference>
<dbReference type="InterPro" id="IPR050248">
    <property type="entry name" value="Polysacc_deacetylase_ArnD"/>
</dbReference>
<dbReference type="AlphaFoldDB" id="A0A9D1MK65"/>
<reference evidence="2" key="2">
    <citation type="journal article" date="2021" name="PeerJ">
        <title>Extensive microbial diversity within the chicken gut microbiome revealed by metagenomics and culture.</title>
        <authorList>
            <person name="Gilroy R."/>
            <person name="Ravi A."/>
            <person name="Getino M."/>
            <person name="Pursley I."/>
            <person name="Horton D.L."/>
            <person name="Alikhan N.F."/>
            <person name="Baker D."/>
            <person name="Gharbi K."/>
            <person name="Hall N."/>
            <person name="Watson M."/>
            <person name="Adriaenssens E.M."/>
            <person name="Foster-Nyarko E."/>
            <person name="Jarju S."/>
            <person name="Secka A."/>
            <person name="Antonio M."/>
            <person name="Oren A."/>
            <person name="Chaudhuri R.R."/>
            <person name="La Ragione R."/>
            <person name="Hildebrand F."/>
            <person name="Pallen M.J."/>
        </authorList>
    </citation>
    <scope>NUCLEOTIDE SEQUENCE</scope>
    <source>
        <strain evidence="2">CHK195-12923</strain>
    </source>
</reference>
<dbReference type="PANTHER" id="PTHR10587">
    <property type="entry name" value="GLYCOSYL TRANSFERASE-RELATED"/>
    <property type="match status" value="1"/>
</dbReference>
<dbReference type="EMBL" id="DVNE01000053">
    <property type="protein sequence ID" value="HIU62038.1"/>
    <property type="molecule type" value="Genomic_DNA"/>
</dbReference>
<dbReference type="InterPro" id="IPR002509">
    <property type="entry name" value="NODB_dom"/>
</dbReference>
<comment type="caution">
    <text evidence="2">The sequence shown here is derived from an EMBL/GenBank/DDBJ whole genome shotgun (WGS) entry which is preliminary data.</text>
</comment>
<dbReference type="GO" id="GO:0016020">
    <property type="term" value="C:membrane"/>
    <property type="evidence" value="ECO:0007669"/>
    <property type="project" value="TreeGrafter"/>
</dbReference>
<organism evidence="2 3">
    <name type="scientific">Candidatus Coproplasma excrementigallinarum</name>
    <dbReference type="NCBI Taxonomy" id="2840747"/>
    <lineage>
        <taxon>Bacteria</taxon>
        <taxon>Bacillati</taxon>
        <taxon>Bacillota</taxon>
        <taxon>Clostridia</taxon>
        <taxon>Eubacteriales</taxon>
        <taxon>Candidatus Coproplasma</taxon>
    </lineage>
</organism>
<accession>A0A9D1MK65</accession>
<dbReference type="PROSITE" id="PS51677">
    <property type="entry name" value="NODB"/>
    <property type="match status" value="1"/>
</dbReference>
<name>A0A9D1MK65_9FIRM</name>
<protein>
    <submittedName>
        <fullName evidence="2">Polysaccharide deacetylase family protein</fullName>
    </submittedName>
</protein>
<evidence type="ECO:0000313" key="2">
    <source>
        <dbReference type="EMBL" id="HIU62038.1"/>
    </source>
</evidence>
<proteinExistence type="predicted"/>
<dbReference type="Gene3D" id="3.20.20.370">
    <property type="entry name" value="Glycoside hydrolase/deacetylase"/>
    <property type="match status" value="1"/>
</dbReference>
<gene>
    <name evidence="2" type="ORF">IAB69_05285</name>
</gene>
<feature type="domain" description="NodB homology" evidence="1">
    <location>
        <begin position="49"/>
        <end position="231"/>
    </location>
</feature>
<evidence type="ECO:0000259" key="1">
    <source>
        <dbReference type="PROSITE" id="PS51677"/>
    </source>
</evidence>
<dbReference type="GO" id="GO:0016810">
    <property type="term" value="F:hydrolase activity, acting on carbon-nitrogen (but not peptide) bonds"/>
    <property type="evidence" value="ECO:0007669"/>
    <property type="project" value="InterPro"/>
</dbReference>
<dbReference type="Proteomes" id="UP000824110">
    <property type="component" value="Unassembled WGS sequence"/>
</dbReference>
<dbReference type="SUPFAM" id="SSF88713">
    <property type="entry name" value="Glycoside hydrolase/deacetylase"/>
    <property type="match status" value="1"/>
</dbReference>
<dbReference type="Pfam" id="PF01522">
    <property type="entry name" value="Polysacc_deac_1"/>
    <property type="match status" value="1"/>
</dbReference>
<sequence>MKNKVIAAVTNILICAVIAATALVGFYGGSAVTVSEHDENVFYSSRAQDAVSLMFLADGSGEDTDGVLDALKECGAKATFFIKGSWADDNTSTVRKIYSSGCEVATAGYFADDYSTLSFDSTVEDISPSVSFLKVSCGAEVSLFMPSGLSFCENTVRACSVLGLKLIMCGKNVCGYDDAEEIFAHATENLQAGDFILLSPTRAATEALPLIINYIEKCGFAACTVSEALSR</sequence>
<evidence type="ECO:0000313" key="3">
    <source>
        <dbReference type="Proteomes" id="UP000824110"/>
    </source>
</evidence>
<dbReference type="InterPro" id="IPR011330">
    <property type="entry name" value="Glyco_hydro/deAcase_b/a-brl"/>
</dbReference>
<dbReference type="PANTHER" id="PTHR10587:SF128">
    <property type="entry name" value="POLYSACCHARIDE DEACETYLASE PDAB-RELATED"/>
    <property type="match status" value="1"/>
</dbReference>